<feature type="transmembrane region" description="Helical" evidence="1">
    <location>
        <begin position="474"/>
        <end position="497"/>
    </location>
</feature>
<sequence length="708" mass="82939">MNRLILNGKYIILSLLITTHTIWAIHNPQSVYWGVTALCLYYLFFGFYAGIFLLPKENRFWKMIFGALSTMFVQIIFLTIIYWFYQFNANILIVITVLIPILIGLQKQQPDDIFANVEKILDYDSYVQVKSYLGTKFFSFLFILFDLALFFTLWQRQSTDTIISPWKLVGPRFFILFFISTLLLLWILQKSKEKAWNVFLIIIHSLLILNVCQIVYALGFGFDPIIHESAEKWIAQNGVIAPKEPYYLGQYMLVLTWNFISHLKITALDQYLVPMMSGIILPLVSYFSLSRTKYADKLFPALALIPLLPLSFLIMTTPNNLALLLFFMVIFWLWYEESQTNSRIWIFSVLLIIAITLIHPFIGLPAGLIYLLYKLWQRNSLISYFVGVPSLIVIIPLTLYANALRLGERMILGNPLNNLNNFLSIFNFPHWIWLDKGNLAWQALYIYRQAIVGLFVIVAGYGMYLAIKKYQEKITWFLIMLIPGLFIGAFVLATAVNFPVVISYEQKSYATRLLQMILIILLPFFIIALRELFIIIRKKTFWQFFVATFFALLLLISWYFTYPTRDPISFYTGYNIRAVDIQTIHFIDNRNKGVKDYIVLSNQYIAAAALREFSFAKYFDTAIGQEYFYSIPTGGPLYQYFRKMVYEQPKRQWMEEAMRFAGVKKAYFVHTNYWAPAGEIRDAAKLEADKWWELGEGRTWVYEYVLDK</sequence>
<feature type="transmembrane region" description="Helical" evidence="1">
    <location>
        <begin position="31"/>
        <end position="54"/>
    </location>
</feature>
<dbReference type="STRING" id="1619046.US42_C0011G0033"/>
<evidence type="ECO:0000313" key="3">
    <source>
        <dbReference type="Proteomes" id="UP000034849"/>
    </source>
</evidence>
<gene>
    <name evidence="2" type="ORF">US42_C0011G0033</name>
</gene>
<proteinExistence type="predicted"/>
<feature type="transmembrane region" description="Helical" evidence="1">
    <location>
        <begin position="63"/>
        <end position="83"/>
    </location>
</feature>
<evidence type="ECO:0000313" key="2">
    <source>
        <dbReference type="EMBL" id="KKQ27295.1"/>
    </source>
</evidence>
<feature type="transmembrane region" description="Helical" evidence="1">
    <location>
        <begin position="169"/>
        <end position="188"/>
    </location>
</feature>
<dbReference type="AlphaFoldDB" id="A0A0G0GMA6"/>
<feature type="transmembrane region" description="Helical" evidence="1">
    <location>
        <begin position="89"/>
        <end position="105"/>
    </location>
</feature>
<dbReference type="EMBL" id="LBSX01000011">
    <property type="protein sequence ID" value="KKQ27295.1"/>
    <property type="molecule type" value="Genomic_DNA"/>
</dbReference>
<keyword evidence="1" id="KW-0812">Transmembrane</keyword>
<protein>
    <recommendedName>
        <fullName evidence="4">Glycosyltransferase RgtA/B/C/D-like domain-containing protein</fullName>
    </recommendedName>
</protein>
<feature type="transmembrane region" description="Helical" evidence="1">
    <location>
        <begin position="298"/>
        <end position="315"/>
    </location>
</feature>
<feature type="transmembrane region" description="Helical" evidence="1">
    <location>
        <begin position="137"/>
        <end position="154"/>
    </location>
</feature>
<organism evidence="2 3">
    <name type="scientific">Candidatus Magasanikbacteria bacterium GW2011_GWC2_37_14</name>
    <dbReference type="NCBI Taxonomy" id="1619046"/>
    <lineage>
        <taxon>Bacteria</taxon>
        <taxon>Candidatus Magasanikiibacteriota</taxon>
    </lineage>
</organism>
<dbReference type="Proteomes" id="UP000034849">
    <property type="component" value="Unassembled WGS sequence"/>
</dbReference>
<name>A0A0G0GMA6_9BACT</name>
<feature type="transmembrane region" description="Helical" evidence="1">
    <location>
        <begin position="541"/>
        <end position="560"/>
    </location>
</feature>
<feature type="transmembrane region" description="Helical" evidence="1">
    <location>
        <begin position="195"/>
        <end position="218"/>
    </location>
</feature>
<comment type="caution">
    <text evidence="2">The sequence shown here is derived from an EMBL/GenBank/DDBJ whole genome shotgun (WGS) entry which is preliminary data.</text>
</comment>
<feature type="transmembrane region" description="Helical" evidence="1">
    <location>
        <begin position="446"/>
        <end position="467"/>
    </location>
</feature>
<accession>A0A0G0GMA6</accession>
<feature type="transmembrane region" description="Helical" evidence="1">
    <location>
        <begin position="509"/>
        <end position="529"/>
    </location>
</feature>
<feature type="transmembrane region" description="Helical" evidence="1">
    <location>
        <begin position="7"/>
        <end position="25"/>
    </location>
</feature>
<evidence type="ECO:0008006" key="4">
    <source>
        <dbReference type="Google" id="ProtNLM"/>
    </source>
</evidence>
<keyword evidence="1" id="KW-0472">Membrane</keyword>
<feature type="transmembrane region" description="Helical" evidence="1">
    <location>
        <begin position="271"/>
        <end position="289"/>
    </location>
</feature>
<evidence type="ECO:0000256" key="1">
    <source>
        <dbReference type="SAM" id="Phobius"/>
    </source>
</evidence>
<feature type="transmembrane region" description="Helical" evidence="1">
    <location>
        <begin position="344"/>
        <end position="362"/>
    </location>
</feature>
<keyword evidence="1" id="KW-1133">Transmembrane helix</keyword>
<reference evidence="2 3" key="1">
    <citation type="journal article" date="2015" name="Nature">
        <title>rRNA introns, odd ribosomes, and small enigmatic genomes across a large radiation of phyla.</title>
        <authorList>
            <person name="Brown C.T."/>
            <person name="Hug L.A."/>
            <person name="Thomas B.C."/>
            <person name="Sharon I."/>
            <person name="Castelle C.J."/>
            <person name="Singh A."/>
            <person name="Wilkins M.J."/>
            <person name="Williams K.H."/>
            <person name="Banfield J.F."/>
        </authorList>
    </citation>
    <scope>NUCLEOTIDE SEQUENCE [LARGE SCALE GENOMIC DNA]</scope>
</reference>
<feature type="transmembrane region" description="Helical" evidence="1">
    <location>
        <begin position="382"/>
        <end position="404"/>
    </location>
</feature>